<feature type="region of interest" description="Disordered" evidence="1">
    <location>
        <begin position="203"/>
        <end position="235"/>
    </location>
</feature>
<dbReference type="OrthoDB" id="3796518at2759"/>
<feature type="compositionally biased region" description="Basic and acidic residues" evidence="1">
    <location>
        <begin position="217"/>
        <end position="230"/>
    </location>
</feature>
<name>A0A2V1D359_9PLEO</name>
<proteinExistence type="predicted"/>
<gene>
    <name evidence="4" type="ORF">DM02DRAFT_733677</name>
</gene>
<feature type="compositionally biased region" description="Polar residues" evidence="1">
    <location>
        <begin position="416"/>
        <end position="428"/>
    </location>
</feature>
<dbReference type="EMBL" id="KZ805681">
    <property type="protein sequence ID" value="PVH92452.1"/>
    <property type="molecule type" value="Genomic_DNA"/>
</dbReference>
<evidence type="ECO:0000256" key="1">
    <source>
        <dbReference type="SAM" id="MobiDB-lite"/>
    </source>
</evidence>
<sequence>MAATGHGNPNISCKTCTKKFYTQSAAVEHMAATGHGNPIDTDIDQISVGISQDETLIGQTTSTMLKERNIDMPDDSSIASHTTTKRERFGKNYIAHFLANDEEMRALCSSILDKIDREQFVDIGQKLLKSFYLSLLEEAKTELEKQGVYLLKSRSGRKRIFEDIANIIEFEDTQNDEERRRTAEQLRLTESRLQMFMKDVPDTYPDLDVDQPPENQDELKEQDTETSEEHFESEDNDFTKLAKMKAFFRESEPFQVLLSDLRLQLLPHLLRDILHVVPQGALWLSDEHNNALGNRMKAFVEDYTMLEWNWWPLEPRMRNMNSNETRLFWHCSCGTRLWQEISKDDADFIKPMLLHQTTGSASVQRCKRIRGFTYLIAKFMAFVAPQSTAGRRYTPTATKFYRSVTQDSRGTAAEPSPNNRPNSSQAANQVAKPGTYSTNTGHQATPMDSRILFGVKGPDPALKLEQIEIRDTMNDSDFYDELKKHYRLNREYKELPTGDDYDYRPRHPEAQNPPVSKHEFSMHLNACGSSCRWALLKGSVPVLGSLLHDCLPRLNTKRAIKRIPKKKSPFDTTSTDDQKAYAWGLEARHEISAAYVAFYHIFILALPFGFWGWWQATHAGDLQNASIPVTVALTMLSLFWGTNGILTQGRKLGETDI</sequence>
<accession>A0A2V1D359</accession>
<feature type="transmembrane region" description="Helical" evidence="2">
    <location>
        <begin position="626"/>
        <end position="646"/>
    </location>
</feature>
<dbReference type="Proteomes" id="UP000244855">
    <property type="component" value="Unassembled WGS sequence"/>
</dbReference>
<organism evidence="4 5">
    <name type="scientific">Periconia macrospinosa</name>
    <dbReference type="NCBI Taxonomy" id="97972"/>
    <lineage>
        <taxon>Eukaryota</taxon>
        <taxon>Fungi</taxon>
        <taxon>Dikarya</taxon>
        <taxon>Ascomycota</taxon>
        <taxon>Pezizomycotina</taxon>
        <taxon>Dothideomycetes</taxon>
        <taxon>Pleosporomycetidae</taxon>
        <taxon>Pleosporales</taxon>
        <taxon>Massarineae</taxon>
        <taxon>Periconiaceae</taxon>
        <taxon>Periconia</taxon>
    </lineage>
</organism>
<feature type="domain" description="C2H2-type" evidence="3">
    <location>
        <begin position="13"/>
        <end position="35"/>
    </location>
</feature>
<dbReference type="PROSITE" id="PS00028">
    <property type="entry name" value="ZINC_FINGER_C2H2_1"/>
    <property type="match status" value="1"/>
</dbReference>
<evidence type="ECO:0000313" key="5">
    <source>
        <dbReference type="Proteomes" id="UP000244855"/>
    </source>
</evidence>
<keyword evidence="5" id="KW-1185">Reference proteome</keyword>
<keyword evidence="2" id="KW-0472">Membrane</keyword>
<evidence type="ECO:0000313" key="4">
    <source>
        <dbReference type="EMBL" id="PVH92452.1"/>
    </source>
</evidence>
<dbReference type="InterPro" id="IPR013087">
    <property type="entry name" value="Znf_C2H2_type"/>
</dbReference>
<dbReference type="AlphaFoldDB" id="A0A2V1D359"/>
<evidence type="ECO:0000259" key="3">
    <source>
        <dbReference type="PROSITE" id="PS00028"/>
    </source>
</evidence>
<reference evidence="4 5" key="1">
    <citation type="journal article" date="2018" name="Sci. Rep.">
        <title>Comparative genomics provides insights into the lifestyle and reveals functional heterogeneity of dark septate endophytic fungi.</title>
        <authorList>
            <person name="Knapp D.G."/>
            <person name="Nemeth J.B."/>
            <person name="Barry K."/>
            <person name="Hainaut M."/>
            <person name="Henrissat B."/>
            <person name="Johnson J."/>
            <person name="Kuo A."/>
            <person name="Lim J.H.P."/>
            <person name="Lipzen A."/>
            <person name="Nolan M."/>
            <person name="Ohm R.A."/>
            <person name="Tamas L."/>
            <person name="Grigoriev I.V."/>
            <person name="Spatafora J.W."/>
            <person name="Nagy L.G."/>
            <person name="Kovacs G.M."/>
        </authorList>
    </citation>
    <scope>NUCLEOTIDE SEQUENCE [LARGE SCALE GENOMIC DNA]</scope>
    <source>
        <strain evidence="4 5">DSE2036</strain>
    </source>
</reference>
<evidence type="ECO:0000256" key="2">
    <source>
        <dbReference type="SAM" id="Phobius"/>
    </source>
</evidence>
<keyword evidence="2" id="KW-1133">Transmembrane helix</keyword>
<feature type="region of interest" description="Disordered" evidence="1">
    <location>
        <begin position="406"/>
        <end position="445"/>
    </location>
</feature>
<feature type="transmembrane region" description="Helical" evidence="2">
    <location>
        <begin position="593"/>
        <end position="614"/>
    </location>
</feature>
<protein>
    <recommendedName>
        <fullName evidence="3">C2H2-type domain-containing protein</fullName>
    </recommendedName>
</protein>
<keyword evidence="2" id="KW-0812">Transmembrane</keyword>